<name>A0A7D5IY08_9MICO</name>
<protein>
    <submittedName>
        <fullName evidence="1">Uncharacterized protein</fullName>
    </submittedName>
</protein>
<dbReference type="EMBL" id="CP058316">
    <property type="protein sequence ID" value="QLD10875.1"/>
    <property type="molecule type" value="Genomic_DNA"/>
</dbReference>
<sequence length="297" mass="31739">MPDLGLIGGATTAAQHPFTVEDIFADEGGLLKKRGKVMYAHDFTRGYGGWNPVHNATGGEHPRSPLSLVDYPARAMRLAAPGPTLGQGTSTDAILRLARPRFLTDANGPVVSVSFRYAIFTEYATNASGGSHQATSIKSIGFGLDTQGWSDAQRERQFFCVLADSTTDVNVETYRLRGSRPNTSTAIQFANVSPARASGLLIGQNENKVNLAYGRLTVRPGLVSDYIEMQLGGKTVDLRGITAVNEPIQWGATNYNADFNGGFNPFFSVEVLAAATEVLAAGLLITDICVTYGDELA</sequence>
<dbReference type="Proteomes" id="UP000509638">
    <property type="component" value="Chromosome"/>
</dbReference>
<dbReference type="RefSeq" id="WP_178010350.1">
    <property type="nucleotide sequence ID" value="NZ_CP058316.1"/>
</dbReference>
<organism evidence="1 2">
    <name type="scientific">Microbacterium oleivorans</name>
    <dbReference type="NCBI Taxonomy" id="273677"/>
    <lineage>
        <taxon>Bacteria</taxon>
        <taxon>Bacillati</taxon>
        <taxon>Actinomycetota</taxon>
        <taxon>Actinomycetes</taxon>
        <taxon>Micrococcales</taxon>
        <taxon>Microbacteriaceae</taxon>
        <taxon>Microbacterium</taxon>
    </lineage>
</organism>
<reference evidence="1 2" key="1">
    <citation type="submission" date="2020-06" db="EMBL/GenBank/DDBJ databases">
        <authorList>
            <person name="Jo H."/>
        </authorList>
    </citation>
    <scope>NUCLEOTIDE SEQUENCE [LARGE SCALE GENOMIC DNA]</scope>
    <source>
        <strain evidence="1 2">I46</strain>
    </source>
</reference>
<evidence type="ECO:0000313" key="2">
    <source>
        <dbReference type="Proteomes" id="UP000509638"/>
    </source>
</evidence>
<gene>
    <name evidence="1" type="ORF">HW566_03205</name>
</gene>
<accession>A0A7D5IY08</accession>
<evidence type="ECO:0000313" key="1">
    <source>
        <dbReference type="EMBL" id="QLD10875.1"/>
    </source>
</evidence>
<proteinExistence type="predicted"/>
<dbReference type="AlphaFoldDB" id="A0A7D5IY08"/>